<accession>A0AAV4T436</accession>
<gene>
    <name evidence="2" type="ORF">CDAR_456921</name>
</gene>
<feature type="region of interest" description="Disordered" evidence="1">
    <location>
        <begin position="1"/>
        <end position="22"/>
    </location>
</feature>
<sequence>MDVVASRRRQQRREKDPRISLEKPGSKSLDVLLIPRIPFVLREVFSQEKIRLRLQCTLLLRGKPVLIAFLAGKG</sequence>
<feature type="compositionally biased region" description="Basic and acidic residues" evidence="1">
    <location>
        <begin position="13"/>
        <end position="22"/>
    </location>
</feature>
<dbReference type="Proteomes" id="UP001054837">
    <property type="component" value="Unassembled WGS sequence"/>
</dbReference>
<evidence type="ECO:0000256" key="1">
    <source>
        <dbReference type="SAM" id="MobiDB-lite"/>
    </source>
</evidence>
<organism evidence="2 3">
    <name type="scientific">Caerostris darwini</name>
    <dbReference type="NCBI Taxonomy" id="1538125"/>
    <lineage>
        <taxon>Eukaryota</taxon>
        <taxon>Metazoa</taxon>
        <taxon>Ecdysozoa</taxon>
        <taxon>Arthropoda</taxon>
        <taxon>Chelicerata</taxon>
        <taxon>Arachnida</taxon>
        <taxon>Araneae</taxon>
        <taxon>Araneomorphae</taxon>
        <taxon>Entelegynae</taxon>
        <taxon>Araneoidea</taxon>
        <taxon>Araneidae</taxon>
        <taxon>Caerostris</taxon>
    </lineage>
</organism>
<comment type="caution">
    <text evidence="2">The sequence shown here is derived from an EMBL/GenBank/DDBJ whole genome shotgun (WGS) entry which is preliminary data.</text>
</comment>
<keyword evidence="3" id="KW-1185">Reference proteome</keyword>
<name>A0AAV4T436_9ARAC</name>
<evidence type="ECO:0000313" key="2">
    <source>
        <dbReference type="EMBL" id="GIY40499.1"/>
    </source>
</evidence>
<dbReference type="AlphaFoldDB" id="A0AAV4T436"/>
<proteinExistence type="predicted"/>
<reference evidence="2 3" key="1">
    <citation type="submission" date="2021-06" db="EMBL/GenBank/DDBJ databases">
        <title>Caerostris darwini draft genome.</title>
        <authorList>
            <person name="Kono N."/>
            <person name="Arakawa K."/>
        </authorList>
    </citation>
    <scope>NUCLEOTIDE SEQUENCE [LARGE SCALE GENOMIC DNA]</scope>
</reference>
<dbReference type="EMBL" id="BPLQ01008944">
    <property type="protein sequence ID" value="GIY40499.1"/>
    <property type="molecule type" value="Genomic_DNA"/>
</dbReference>
<evidence type="ECO:0000313" key="3">
    <source>
        <dbReference type="Proteomes" id="UP001054837"/>
    </source>
</evidence>
<protein>
    <recommendedName>
        <fullName evidence="4">Ribosomal protein S14</fullName>
    </recommendedName>
</protein>
<evidence type="ECO:0008006" key="4">
    <source>
        <dbReference type="Google" id="ProtNLM"/>
    </source>
</evidence>
<feature type="compositionally biased region" description="Basic residues" evidence="1">
    <location>
        <begin position="1"/>
        <end position="12"/>
    </location>
</feature>